<comment type="caution">
    <text evidence="1">The sequence shown here is derived from an EMBL/GenBank/DDBJ whole genome shotgun (WGS) entry which is preliminary data.</text>
</comment>
<accession>A0A543I619</accession>
<evidence type="ECO:0000313" key="1">
    <source>
        <dbReference type="EMBL" id="TQM65910.1"/>
    </source>
</evidence>
<dbReference type="Proteomes" id="UP000318331">
    <property type="component" value="Unassembled WGS sequence"/>
</dbReference>
<organism evidence="1 2">
    <name type="scientific">Klugiella xanthotipulae</name>
    <dbReference type="NCBI Taxonomy" id="244735"/>
    <lineage>
        <taxon>Bacteria</taxon>
        <taxon>Bacillati</taxon>
        <taxon>Actinomycetota</taxon>
        <taxon>Actinomycetes</taxon>
        <taxon>Micrococcales</taxon>
        <taxon>Microbacteriaceae</taxon>
        <taxon>Klugiella</taxon>
    </lineage>
</organism>
<sequence length="46" mass="4984">MPRGSGLLSCARTGTDPLPVPLGVPVNRRDIRVFGATSFVKRNKFV</sequence>
<keyword evidence="2" id="KW-1185">Reference proteome</keyword>
<dbReference type="AlphaFoldDB" id="A0A543I619"/>
<reference evidence="1 2" key="1">
    <citation type="submission" date="2019-06" db="EMBL/GenBank/DDBJ databases">
        <title>Sequencing the genomes of 1000 actinobacteria strains.</title>
        <authorList>
            <person name="Klenk H.-P."/>
        </authorList>
    </citation>
    <scope>NUCLEOTIDE SEQUENCE [LARGE SCALE GENOMIC DNA]</scope>
    <source>
        <strain evidence="1 2">DSM 18031</strain>
    </source>
</reference>
<gene>
    <name evidence="1" type="ORF">FB466_0730</name>
</gene>
<evidence type="ECO:0000313" key="2">
    <source>
        <dbReference type="Proteomes" id="UP000318331"/>
    </source>
</evidence>
<name>A0A543I619_9MICO</name>
<proteinExistence type="predicted"/>
<dbReference type="EMBL" id="VFPN01000001">
    <property type="protein sequence ID" value="TQM65910.1"/>
    <property type="molecule type" value="Genomic_DNA"/>
</dbReference>
<protein>
    <submittedName>
        <fullName evidence="1">Uncharacterized protein</fullName>
    </submittedName>
</protein>